<evidence type="ECO:0000259" key="5">
    <source>
        <dbReference type="PROSITE" id="PS51767"/>
    </source>
</evidence>
<keyword evidence="3" id="KW-0812">Transmembrane</keyword>
<organism evidence="6 7">
    <name type="scientific">Exserohilum turcicum (strain 28A)</name>
    <name type="common">Northern leaf blight fungus</name>
    <name type="synonym">Setosphaeria turcica</name>
    <dbReference type="NCBI Taxonomy" id="671987"/>
    <lineage>
        <taxon>Eukaryota</taxon>
        <taxon>Fungi</taxon>
        <taxon>Dikarya</taxon>
        <taxon>Ascomycota</taxon>
        <taxon>Pezizomycotina</taxon>
        <taxon>Dothideomycetes</taxon>
        <taxon>Pleosporomycetidae</taxon>
        <taxon>Pleosporales</taxon>
        <taxon>Pleosporineae</taxon>
        <taxon>Pleosporaceae</taxon>
        <taxon>Exserohilum</taxon>
    </lineage>
</organism>
<feature type="transmembrane region" description="Helical" evidence="3">
    <location>
        <begin position="472"/>
        <end position="496"/>
    </location>
</feature>
<dbReference type="SUPFAM" id="SSF50630">
    <property type="entry name" value="Acid proteases"/>
    <property type="match status" value="1"/>
</dbReference>
<dbReference type="InterPro" id="IPR021109">
    <property type="entry name" value="Peptidase_aspartic_dom_sf"/>
</dbReference>
<keyword evidence="3" id="KW-0472">Membrane</keyword>
<dbReference type="InterPro" id="IPR033121">
    <property type="entry name" value="PEPTIDASE_A1"/>
</dbReference>
<dbReference type="GO" id="GO:0006508">
    <property type="term" value="P:proteolysis"/>
    <property type="evidence" value="ECO:0007669"/>
    <property type="project" value="InterPro"/>
</dbReference>
<keyword evidence="4" id="KW-0732">Signal</keyword>
<feature type="compositionally biased region" description="Basic and acidic residues" evidence="2">
    <location>
        <begin position="711"/>
        <end position="720"/>
    </location>
</feature>
<accession>R0KIQ1</accession>
<dbReference type="HOGENOM" id="CLU_009988_3_0_1"/>
<feature type="signal peptide" evidence="4">
    <location>
        <begin position="1"/>
        <end position="32"/>
    </location>
</feature>
<evidence type="ECO:0000256" key="4">
    <source>
        <dbReference type="SAM" id="SignalP"/>
    </source>
</evidence>
<dbReference type="eggNOG" id="ENOG502RV5I">
    <property type="taxonomic scope" value="Eukaryota"/>
</dbReference>
<evidence type="ECO:0000256" key="3">
    <source>
        <dbReference type="SAM" id="Phobius"/>
    </source>
</evidence>
<dbReference type="AlphaFoldDB" id="R0KIQ1"/>
<dbReference type="GO" id="GO:0004190">
    <property type="term" value="F:aspartic-type endopeptidase activity"/>
    <property type="evidence" value="ECO:0007669"/>
    <property type="project" value="InterPro"/>
</dbReference>
<evidence type="ECO:0000313" key="7">
    <source>
        <dbReference type="Proteomes" id="UP000016935"/>
    </source>
</evidence>
<feature type="region of interest" description="Disordered" evidence="2">
    <location>
        <begin position="615"/>
        <end position="720"/>
    </location>
</feature>
<name>R0KIQ1_EXST2</name>
<comment type="similarity">
    <text evidence="1">Belongs to the peptidase A1 family.</text>
</comment>
<dbReference type="STRING" id="671987.R0KIQ1"/>
<evidence type="ECO:0000313" key="6">
    <source>
        <dbReference type="EMBL" id="EOA87922.1"/>
    </source>
</evidence>
<keyword evidence="7" id="KW-1185">Reference proteome</keyword>
<dbReference type="RefSeq" id="XP_008024441.1">
    <property type="nucleotide sequence ID" value="XM_008026250.1"/>
</dbReference>
<dbReference type="GeneID" id="19397048"/>
<feature type="region of interest" description="Disordered" evidence="2">
    <location>
        <begin position="522"/>
        <end position="541"/>
    </location>
</feature>
<keyword evidence="3" id="KW-1133">Transmembrane helix</keyword>
<evidence type="ECO:0000256" key="1">
    <source>
        <dbReference type="ARBA" id="ARBA00007447"/>
    </source>
</evidence>
<dbReference type="Proteomes" id="UP000016935">
    <property type="component" value="Unassembled WGS sequence"/>
</dbReference>
<gene>
    <name evidence="6" type="ORF">SETTUDRAFT_150024</name>
</gene>
<dbReference type="Gene3D" id="2.40.70.10">
    <property type="entry name" value="Acid Proteases"/>
    <property type="match status" value="2"/>
</dbReference>
<dbReference type="InterPro" id="IPR001461">
    <property type="entry name" value="Aspartic_peptidase_A1"/>
</dbReference>
<reference evidence="6 7" key="2">
    <citation type="journal article" date="2013" name="PLoS Genet.">
        <title>Comparative genome structure, secondary metabolite, and effector coding capacity across Cochliobolus pathogens.</title>
        <authorList>
            <person name="Condon B.J."/>
            <person name="Leng Y."/>
            <person name="Wu D."/>
            <person name="Bushley K.E."/>
            <person name="Ohm R.A."/>
            <person name="Otillar R."/>
            <person name="Martin J."/>
            <person name="Schackwitz W."/>
            <person name="Grimwood J."/>
            <person name="MohdZainudin N."/>
            <person name="Xue C."/>
            <person name="Wang R."/>
            <person name="Manning V.A."/>
            <person name="Dhillon B."/>
            <person name="Tu Z.J."/>
            <person name="Steffenson B.J."/>
            <person name="Salamov A."/>
            <person name="Sun H."/>
            <person name="Lowry S."/>
            <person name="LaButti K."/>
            <person name="Han J."/>
            <person name="Copeland A."/>
            <person name="Lindquist E."/>
            <person name="Barry K."/>
            <person name="Schmutz J."/>
            <person name="Baker S.E."/>
            <person name="Ciuffetti L.M."/>
            <person name="Grigoriev I.V."/>
            <person name="Zhong S."/>
            <person name="Turgeon B.G."/>
        </authorList>
    </citation>
    <scope>NUCLEOTIDE SEQUENCE [LARGE SCALE GENOMIC DNA]</scope>
    <source>
        <strain evidence="7">28A</strain>
    </source>
</reference>
<dbReference type="PRINTS" id="PR00792">
    <property type="entry name" value="PEPSIN"/>
</dbReference>
<dbReference type="InterPro" id="IPR034164">
    <property type="entry name" value="Pepsin-like_dom"/>
</dbReference>
<feature type="domain" description="Peptidase A1" evidence="5">
    <location>
        <begin position="73"/>
        <end position="432"/>
    </location>
</feature>
<dbReference type="CDD" id="cd05471">
    <property type="entry name" value="pepsin_like"/>
    <property type="match status" value="1"/>
</dbReference>
<dbReference type="EMBL" id="KB908559">
    <property type="protein sequence ID" value="EOA87922.1"/>
    <property type="molecule type" value="Genomic_DNA"/>
</dbReference>
<evidence type="ECO:0000256" key="2">
    <source>
        <dbReference type="SAM" id="MobiDB-lite"/>
    </source>
</evidence>
<dbReference type="GO" id="GO:0000324">
    <property type="term" value="C:fungal-type vacuole"/>
    <property type="evidence" value="ECO:0007669"/>
    <property type="project" value="TreeGrafter"/>
</dbReference>
<dbReference type="PANTHER" id="PTHR47966:SF51">
    <property type="entry name" value="BETA-SITE APP-CLEAVING ENZYME, ISOFORM A-RELATED"/>
    <property type="match status" value="1"/>
</dbReference>
<reference evidence="6 7" key="1">
    <citation type="journal article" date="2012" name="PLoS Pathog.">
        <title>Diverse lifestyles and strategies of plant pathogenesis encoded in the genomes of eighteen Dothideomycetes fungi.</title>
        <authorList>
            <person name="Ohm R.A."/>
            <person name="Feau N."/>
            <person name="Henrissat B."/>
            <person name="Schoch C.L."/>
            <person name="Horwitz B.A."/>
            <person name="Barry K.W."/>
            <person name="Condon B.J."/>
            <person name="Copeland A.C."/>
            <person name="Dhillon B."/>
            <person name="Glaser F."/>
            <person name="Hesse C.N."/>
            <person name="Kosti I."/>
            <person name="LaButti K."/>
            <person name="Lindquist E.A."/>
            <person name="Lucas S."/>
            <person name="Salamov A.A."/>
            <person name="Bradshaw R.E."/>
            <person name="Ciuffetti L."/>
            <person name="Hamelin R.C."/>
            <person name="Kema G.H.J."/>
            <person name="Lawrence C."/>
            <person name="Scott J.A."/>
            <person name="Spatafora J.W."/>
            <person name="Turgeon B.G."/>
            <person name="de Wit P.J.G.M."/>
            <person name="Zhong S."/>
            <person name="Goodwin S.B."/>
            <person name="Grigoriev I.V."/>
        </authorList>
    </citation>
    <scope>NUCLEOTIDE SEQUENCE [LARGE SCALE GENOMIC DNA]</scope>
    <source>
        <strain evidence="7">28A</strain>
    </source>
</reference>
<dbReference type="PROSITE" id="PS51767">
    <property type="entry name" value="PEPTIDASE_A1"/>
    <property type="match status" value="1"/>
</dbReference>
<dbReference type="Pfam" id="PF00026">
    <property type="entry name" value="Asp"/>
    <property type="match status" value="1"/>
</dbReference>
<feature type="compositionally biased region" description="Polar residues" evidence="2">
    <location>
        <begin position="701"/>
        <end position="710"/>
    </location>
</feature>
<dbReference type="PANTHER" id="PTHR47966">
    <property type="entry name" value="BETA-SITE APP-CLEAVING ENZYME, ISOFORM A-RELATED"/>
    <property type="match status" value="1"/>
</dbReference>
<dbReference type="OrthoDB" id="4074350at2759"/>
<protein>
    <recommendedName>
        <fullName evidence="5">Peptidase A1 domain-containing protein</fullName>
    </recommendedName>
</protein>
<proteinExistence type="inferred from homology"/>
<feature type="chain" id="PRO_5004344015" description="Peptidase A1 domain-containing protein" evidence="4">
    <location>
        <begin position="33"/>
        <end position="720"/>
    </location>
</feature>
<sequence length="720" mass="78340">MIPLRSRPGFVSTTCALVAAASLVLAPSPAAGYVQQNITNTPNFELLHGIASIPAPVSIPPDQSWMGIDGAWNTFTLQIGDPGQNVRVLVSTASQQIWAINPLACTVNSTDPTTGSITNVNVLNHDCEASRGFLYNDTSSRTWQEKGYYQLWIEKNLGLVGNGLYGFDSVGLGMRGDNGPFVKNTTIGTLVTPNFWLGHIGVHPKPTNFSAFEDPTPSYLMDLFQQKSIPSLAFGYTAGAQYRSQTILGSLTLGGYDASRLIPNELTFIFAPDNERDLVVGVVGLSAKTSKQNNIDLLKRNDVTMFIDSTVAELYLPVEICQAFEEAFGLRYDEATDLYLVDNNLHQSLLAQNPSITFTLGQQFRTQATVAITLPYAAFDLEASPPYRGLEKKTKFFPIRRANESSEWVLGRTFLQEAYLTVDWERENFTVSAIDWTFGEAPDILPIVSPDYSVPETTPVAKGEGSSLSSAAVIGIAVGGGFFFALTLCATGWWFWRRRQQRNLKAMEAKYEAEVAAAAARKMDPPKSAENPPSTIRSSADGKTVFLKAELPGDSSLHHQAGSSMQDKGAMTVIEADGTERQVYEMPGDMPVPHEADGRQLSEKESMVVRERIYNGVDPSGAPEVAATAQGSPRRPVPVSPCEVSIVSGPLPQGNVSPVSPRSPRDGAFLEASDTFFQPPPPLYRVHEGRRTEADNAPLSPISSLKGSTDASRRRFSYES</sequence>
<feature type="compositionally biased region" description="Basic and acidic residues" evidence="2">
    <location>
        <begin position="685"/>
        <end position="694"/>
    </location>
</feature>